<gene>
    <name evidence="1" type="ORF">RON39_09010</name>
</gene>
<sequence>MNDLEKAQRLLQNKDVRLIDISKKYSLKYQTVRLYRSKMQYLKKASWETVYTLAKAYEDYLVDRLVTYAENGSHFVLATVRREFADSSSLTLLGNTVKVNNPGKYNLIPNYVGTIGSSSVPAKITEDSLENIDYYISFWKTNKDGKTSNEIFYVMNFKLKDLGGILKQKCQKTISDLLVSKTNC</sequence>
<reference evidence="1" key="1">
    <citation type="submission" date="2023-08" db="EMBL/GenBank/DDBJ databases">
        <title>Lactobacillus from the Female Urinary Tract.</title>
        <authorList>
            <person name="Stegman N."/>
            <person name="Jackson B."/>
            <person name="Steiling M."/>
            <person name="Sedano C."/>
            <person name="Wolfe A."/>
            <person name="Putonti C."/>
        </authorList>
    </citation>
    <scope>NUCLEOTIDE SEQUENCE</scope>
    <source>
        <strain evidence="1">UMB5661</strain>
    </source>
</reference>
<accession>A0A135ZA04</accession>
<protein>
    <submittedName>
        <fullName evidence="1">Uncharacterized protein</fullName>
    </submittedName>
</protein>
<evidence type="ECO:0000313" key="1">
    <source>
        <dbReference type="EMBL" id="MDT9610247.1"/>
    </source>
</evidence>
<dbReference type="Proteomes" id="UP001253287">
    <property type="component" value="Unassembled WGS sequence"/>
</dbReference>
<comment type="caution">
    <text evidence="1">The sequence shown here is derived from an EMBL/GenBank/DDBJ whole genome shotgun (WGS) entry which is preliminary data.</text>
</comment>
<name>A0A135ZA04_9LACO</name>
<dbReference type="AlphaFoldDB" id="A0A135ZA04"/>
<dbReference type="RefSeq" id="WP_061102343.1">
    <property type="nucleotide sequence ID" value="NZ_CP083391.1"/>
</dbReference>
<evidence type="ECO:0000313" key="2">
    <source>
        <dbReference type="Proteomes" id="UP001253287"/>
    </source>
</evidence>
<proteinExistence type="predicted"/>
<dbReference type="EMBL" id="JAVTXN010000056">
    <property type="protein sequence ID" value="MDT9610247.1"/>
    <property type="molecule type" value="Genomic_DNA"/>
</dbReference>
<organism evidence="1 2">
    <name type="scientific">Lactobacillus crispatus</name>
    <dbReference type="NCBI Taxonomy" id="47770"/>
    <lineage>
        <taxon>Bacteria</taxon>
        <taxon>Bacillati</taxon>
        <taxon>Bacillota</taxon>
        <taxon>Bacilli</taxon>
        <taxon>Lactobacillales</taxon>
        <taxon>Lactobacillaceae</taxon>
        <taxon>Lactobacillus</taxon>
    </lineage>
</organism>